<comment type="caution">
    <text evidence="2">The sequence shown here is derived from an EMBL/GenBank/DDBJ whole genome shotgun (WGS) entry which is preliminary data.</text>
</comment>
<accession>A0A251X9M6</accession>
<protein>
    <submittedName>
        <fullName evidence="2">Uncharacterized protein</fullName>
    </submittedName>
</protein>
<evidence type="ECO:0000313" key="3">
    <source>
        <dbReference type="Proteomes" id="UP000194798"/>
    </source>
</evidence>
<evidence type="ECO:0000256" key="1">
    <source>
        <dbReference type="SAM" id="MobiDB-lite"/>
    </source>
</evidence>
<dbReference type="EMBL" id="MSLT01000007">
    <property type="protein sequence ID" value="OUD15002.1"/>
    <property type="molecule type" value="Genomic_DNA"/>
</dbReference>
<feature type="compositionally biased region" description="Basic and acidic residues" evidence="1">
    <location>
        <begin position="12"/>
        <end position="21"/>
    </location>
</feature>
<feature type="compositionally biased region" description="Pro residues" evidence="1">
    <location>
        <begin position="38"/>
        <end position="48"/>
    </location>
</feature>
<evidence type="ECO:0000313" key="2">
    <source>
        <dbReference type="EMBL" id="OUD15002.1"/>
    </source>
</evidence>
<proteinExistence type="predicted"/>
<gene>
    <name evidence="2" type="ORF">TPSD3_04685</name>
</gene>
<sequence>MSNAVYGFDLFDPERGKEKTPPPETPPPTTNPFQNQKPPDPPPPPPKGPQRDFTLIGTSLIGQYRSAILQAPDGKTFVQRLDASGKTPIDGYPGFFLLSVDARQIKIAYPNDAPCQVSKTDKGVNCYSGGHQARLDLIRKGAIAPPPPPPAPVQEVAATVPPEVQNNPFASLIQQQAQQRELTPEEQRKREEELERRREIYKNFQRQVIKDEDVPPGMRVVRTPFGDRLVPDNR</sequence>
<name>A0A251X9M6_9GAMM</name>
<organism evidence="2 3">
    <name type="scientific">Thioflexithrix psekupsensis</name>
    <dbReference type="NCBI Taxonomy" id="1570016"/>
    <lineage>
        <taxon>Bacteria</taxon>
        <taxon>Pseudomonadati</taxon>
        <taxon>Pseudomonadota</taxon>
        <taxon>Gammaproteobacteria</taxon>
        <taxon>Thiotrichales</taxon>
        <taxon>Thioflexithrix</taxon>
    </lineage>
</organism>
<feature type="region of interest" description="Disordered" evidence="1">
    <location>
        <begin position="174"/>
        <end position="195"/>
    </location>
</feature>
<feature type="region of interest" description="Disordered" evidence="1">
    <location>
        <begin position="215"/>
        <end position="234"/>
    </location>
</feature>
<reference evidence="2 3" key="1">
    <citation type="submission" date="2016-12" db="EMBL/GenBank/DDBJ databases">
        <title>Thioflexothrix psekupsii D3 genome sequencing and assembly.</title>
        <authorList>
            <person name="Fomenkov A."/>
            <person name="Vincze T."/>
            <person name="Grabovich M."/>
            <person name="Anton B.P."/>
            <person name="Dubinina G."/>
            <person name="Orlova M."/>
            <person name="Belousova E."/>
            <person name="Roberts R.J."/>
        </authorList>
    </citation>
    <scope>NUCLEOTIDE SEQUENCE [LARGE SCALE GENOMIC DNA]</scope>
    <source>
        <strain evidence="2">D3</strain>
    </source>
</reference>
<dbReference type="AlphaFoldDB" id="A0A251X9M6"/>
<dbReference type="OrthoDB" id="5625112at2"/>
<feature type="region of interest" description="Disordered" evidence="1">
    <location>
        <begin position="1"/>
        <end position="53"/>
    </location>
</feature>
<keyword evidence="3" id="KW-1185">Reference proteome</keyword>
<dbReference type="Proteomes" id="UP000194798">
    <property type="component" value="Unassembled WGS sequence"/>
</dbReference>
<feature type="compositionally biased region" description="Basic and acidic residues" evidence="1">
    <location>
        <begin position="182"/>
        <end position="195"/>
    </location>
</feature>